<dbReference type="Pfam" id="PF03358">
    <property type="entry name" value="FMN_red"/>
    <property type="match status" value="1"/>
</dbReference>
<accession>A0A1H0ER58</accession>
<dbReference type="OrthoDB" id="9801479at2"/>
<reference evidence="4" key="1">
    <citation type="submission" date="2016-10" db="EMBL/GenBank/DDBJ databases">
        <authorList>
            <person name="Varghese N."/>
            <person name="Submissions S."/>
        </authorList>
    </citation>
    <scope>NUCLEOTIDE SEQUENCE [LARGE SCALE GENOMIC DNA]</scope>
    <source>
        <strain evidence="4">DSM 45843</strain>
    </source>
</reference>
<dbReference type="PANTHER" id="PTHR30546">
    <property type="entry name" value="FLAVODOXIN-RELATED PROTEIN WRBA-RELATED"/>
    <property type="match status" value="1"/>
</dbReference>
<protein>
    <submittedName>
        <fullName evidence="3">NAD(P)H dehydrogenase (Quinone)</fullName>
    </submittedName>
</protein>
<evidence type="ECO:0000313" key="4">
    <source>
        <dbReference type="Proteomes" id="UP000199088"/>
    </source>
</evidence>
<dbReference type="PROSITE" id="PS50902">
    <property type="entry name" value="FLAVODOXIN_LIKE"/>
    <property type="match status" value="1"/>
</dbReference>
<dbReference type="InterPro" id="IPR008254">
    <property type="entry name" value="Flavodoxin/NO_synth"/>
</dbReference>
<feature type="domain" description="Flavodoxin-like" evidence="2">
    <location>
        <begin position="7"/>
        <end position="169"/>
    </location>
</feature>
<dbReference type="GO" id="GO:0010181">
    <property type="term" value="F:FMN binding"/>
    <property type="evidence" value="ECO:0007669"/>
    <property type="project" value="InterPro"/>
</dbReference>
<dbReference type="InterPro" id="IPR029039">
    <property type="entry name" value="Flavoprotein-like_sf"/>
</dbReference>
<name>A0A1H0ER58_9ACTN</name>
<organism evidence="3 4">
    <name type="scientific">Klenkia soli</name>
    <dbReference type="NCBI Taxonomy" id="1052260"/>
    <lineage>
        <taxon>Bacteria</taxon>
        <taxon>Bacillati</taxon>
        <taxon>Actinomycetota</taxon>
        <taxon>Actinomycetes</taxon>
        <taxon>Geodermatophilales</taxon>
        <taxon>Geodermatophilaceae</taxon>
        <taxon>Klenkia</taxon>
    </lineage>
</organism>
<gene>
    <name evidence="3" type="ORF">SAMN05660199_00835</name>
</gene>
<dbReference type="InterPro" id="IPR010089">
    <property type="entry name" value="Flavoprotein_WrbA-like"/>
</dbReference>
<dbReference type="PANTHER" id="PTHR30546:SF23">
    <property type="entry name" value="FLAVOPROTEIN-LIKE PROTEIN YCP4-RELATED"/>
    <property type="match status" value="1"/>
</dbReference>
<dbReference type="SUPFAM" id="SSF52218">
    <property type="entry name" value="Flavoproteins"/>
    <property type="match status" value="1"/>
</dbReference>
<keyword evidence="4" id="KW-1185">Reference proteome</keyword>
<sequence>MPVTPRVAVVFYSSTGNLAAMAEAIGRGAEEQGAEVRVRIVPELAPPQAIAANPKWQAFVDEARYETATLDDLEWANGIALGSPTRFGLPAGQLKEFLDTTGGLWFQGKLADKVGTAFTSASTGHGGLESTILAMNNVLYHWGSLVLPLGYGERHLMKESGNPYGGSFVSRSGAAPDDVSIEACRLQGVRLATFAGFVAAGLEA</sequence>
<comment type="similarity">
    <text evidence="1">Belongs to the WrbA family.</text>
</comment>
<dbReference type="EMBL" id="FNIR01000002">
    <property type="protein sequence ID" value="SDN84783.1"/>
    <property type="molecule type" value="Genomic_DNA"/>
</dbReference>
<dbReference type="NCBIfam" id="TIGR01755">
    <property type="entry name" value="flav_wrbA"/>
    <property type="match status" value="1"/>
</dbReference>
<dbReference type="Gene3D" id="3.40.50.360">
    <property type="match status" value="1"/>
</dbReference>
<dbReference type="STRING" id="1052260.SAMN05660199_00835"/>
<evidence type="ECO:0000259" key="2">
    <source>
        <dbReference type="PROSITE" id="PS50902"/>
    </source>
</evidence>
<dbReference type="GO" id="GO:0016020">
    <property type="term" value="C:membrane"/>
    <property type="evidence" value="ECO:0007669"/>
    <property type="project" value="TreeGrafter"/>
</dbReference>
<evidence type="ECO:0000313" key="3">
    <source>
        <dbReference type="EMBL" id="SDN84783.1"/>
    </source>
</evidence>
<dbReference type="RefSeq" id="WP_091240195.1">
    <property type="nucleotide sequence ID" value="NZ_FNIR01000002.1"/>
</dbReference>
<dbReference type="GO" id="GO:0003955">
    <property type="term" value="F:NAD(P)H dehydrogenase (quinone) activity"/>
    <property type="evidence" value="ECO:0007669"/>
    <property type="project" value="InterPro"/>
</dbReference>
<evidence type="ECO:0000256" key="1">
    <source>
        <dbReference type="ARBA" id="ARBA00006961"/>
    </source>
</evidence>
<dbReference type="NCBIfam" id="NF002999">
    <property type="entry name" value="PRK03767.1"/>
    <property type="match status" value="1"/>
</dbReference>
<dbReference type="Proteomes" id="UP000199088">
    <property type="component" value="Unassembled WGS sequence"/>
</dbReference>
<proteinExistence type="inferred from homology"/>
<dbReference type="AlphaFoldDB" id="A0A1H0ER58"/>
<dbReference type="InterPro" id="IPR005025">
    <property type="entry name" value="FMN_Rdtase-like_dom"/>
</dbReference>